<protein>
    <submittedName>
        <fullName evidence="1">N-formylglutamate amidohydrolase</fullName>
    </submittedName>
</protein>
<gene>
    <name evidence="1" type="ORF">NKI81_13645</name>
</gene>
<sequence>MTRSTVFAPFDIVEGDRKRGIVLLADHARRDLPEEYGSLGLPADEFDRHIAYDIGVEAVTRELAALLGAPAVLANFSRLLIDPNRGEDDPTLIRQLYDGTLIPGNYPLAQEERERRLDRFYRPYHDAVGAVIASVAQASGQAPFIFSVHSFTPAMQGKQRPWHVGILWDKDDRVARPLIDMLAEDKELVVGDNEPYDGALRGDTMFRHAIVNGYAHALIEIRQDLIADQKGILAWAGRLSPIVDAIDHRPDIHAVKMFGSRTGPL</sequence>
<evidence type="ECO:0000313" key="2">
    <source>
        <dbReference type="Proteomes" id="UP001480082"/>
    </source>
</evidence>
<keyword evidence="2" id="KW-1185">Reference proteome</keyword>
<comment type="caution">
    <text evidence="1">The sequence shown here is derived from an EMBL/GenBank/DDBJ whole genome shotgun (WGS) entry which is preliminary data.</text>
</comment>
<proteinExistence type="predicted"/>
<dbReference type="EMBL" id="JAMYRI010000007">
    <property type="protein sequence ID" value="MER9284997.1"/>
    <property type="molecule type" value="Genomic_DNA"/>
</dbReference>
<dbReference type="Proteomes" id="UP001480082">
    <property type="component" value="Unassembled WGS sequence"/>
</dbReference>
<organism evidence="1 2">
    <name type="scientific">Mesorhizobium australicum</name>
    <dbReference type="NCBI Taxonomy" id="536018"/>
    <lineage>
        <taxon>Bacteria</taxon>
        <taxon>Pseudomonadati</taxon>
        <taxon>Pseudomonadota</taxon>
        <taxon>Alphaproteobacteria</taxon>
        <taxon>Hyphomicrobiales</taxon>
        <taxon>Phyllobacteriaceae</taxon>
        <taxon>Mesorhizobium</taxon>
    </lineage>
</organism>
<reference evidence="1 2" key="1">
    <citation type="journal article" date="2024" name="Proc. Natl. Acad. Sci. U.S.A.">
        <title>The evolutionary genomics of adaptation to stress in wild rhizobium bacteria.</title>
        <authorList>
            <person name="Kehlet-Delgado H."/>
            <person name="Montoya A.P."/>
            <person name="Jensen K.T."/>
            <person name="Wendlandt C.E."/>
            <person name="Dexheimer C."/>
            <person name="Roberts M."/>
            <person name="Torres Martinez L."/>
            <person name="Friesen M.L."/>
            <person name="Griffitts J.S."/>
            <person name="Porter S.S."/>
        </authorList>
    </citation>
    <scope>NUCLEOTIDE SEQUENCE [LARGE SCALE GENOMIC DNA]</scope>
    <source>
        <strain evidence="1 2">M0468</strain>
    </source>
</reference>
<evidence type="ECO:0000313" key="1">
    <source>
        <dbReference type="EMBL" id="MER9284997.1"/>
    </source>
</evidence>
<accession>A0ACC6SYY7</accession>
<name>A0ACC6SYY7_9HYPH</name>